<dbReference type="EMBL" id="CP017708">
    <property type="protein sequence ID" value="AOY82575.1"/>
    <property type="molecule type" value="Genomic_DNA"/>
</dbReference>
<dbReference type="NCBIfam" id="TIGR00765">
    <property type="entry name" value="yihY_not_rbn"/>
    <property type="match status" value="1"/>
</dbReference>
<dbReference type="Proteomes" id="UP000176944">
    <property type="component" value="Chromosome"/>
</dbReference>
<name>A0A1D9G501_MOOP1</name>
<evidence type="ECO:0000256" key="5">
    <source>
        <dbReference type="ARBA" id="ARBA00023136"/>
    </source>
</evidence>
<dbReference type="InterPro" id="IPR017039">
    <property type="entry name" value="Virul_fac_BrkB"/>
</dbReference>
<feature type="transmembrane region" description="Helical" evidence="7">
    <location>
        <begin position="231"/>
        <end position="254"/>
    </location>
</feature>
<organism evidence="8 9">
    <name type="scientific">Moorena producens (strain JHB)</name>
    <dbReference type="NCBI Taxonomy" id="1454205"/>
    <lineage>
        <taxon>Bacteria</taxon>
        <taxon>Bacillati</taxon>
        <taxon>Cyanobacteriota</taxon>
        <taxon>Cyanophyceae</taxon>
        <taxon>Coleofasciculales</taxon>
        <taxon>Coleofasciculaceae</taxon>
        <taxon>Moorena</taxon>
    </lineage>
</organism>
<dbReference type="Pfam" id="PF03631">
    <property type="entry name" value="Virul_fac_BrkB"/>
    <property type="match status" value="1"/>
</dbReference>
<evidence type="ECO:0000256" key="4">
    <source>
        <dbReference type="ARBA" id="ARBA00022989"/>
    </source>
</evidence>
<keyword evidence="4 7" id="KW-1133">Transmembrane helix</keyword>
<dbReference type="AlphaFoldDB" id="A0A1D9G501"/>
<feature type="transmembrane region" description="Helical" evidence="7">
    <location>
        <begin position="150"/>
        <end position="177"/>
    </location>
</feature>
<dbReference type="GO" id="GO:0005886">
    <property type="term" value="C:plasma membrane"/>
    <property type="evidence" value="ECO:0007669"/>
    <property type="project" value="UniProtKB-SubCell"/>
</dbReference>
<evidence type="ECO:0000256" key="2">
    <source>
        <dbReference type="ARBA" id="ARBA00022475"/>
    </source>
</evidence>
<evidence type="ECO:0000313" key="8">
    <source>
        <dbReference type="EMBL" id="AOY82575.1"/>
    </source>
</evidence>
<dbReference type="PIRSF" id="PIRSF035875">
    <property type="entry name" value="RNase_BN"/>
    <property type="match status" value="1"/>
</dbReference>
<evidence type="ECO:0000256" key="6">
    <source>
        <dbReference type="SAM" id="MobiDB-lite"/>
    </source>
</evidence>
<accession>A0A1D9G501</accession>
<feature type="transmembrane region" description="Helical" evidence="7">
    <location>
        <begin position="103"/>
        <end position="122"/>
    </location>
</feature>
<keyword evidence="3 7" id="KW-0812">Transmembrane</keyword>
<feature type="transmembrane region" description="Helical" evidence="7">
    <location>
        <begin position="197"/>
        <end position="219"/>
    </location>
</feature>
<comment type="subcellular location">
    <subcellularLocation>
        <location evidence="1">Cell membrane</location>
        <topology evidence="1">Multi-pass membrane protein</topology>
    </subcellularLocation>
</comment>
<feature type="transmembrane region" description="Helical" evidence="7">
    <location>
        <begin position="42"/>
        <end position="63"/>
    </location>
</feature>
<protein>
    <submittedName>
        <fullName evidence="8">YihY/virulence factor BrkB family protein</fullName>
    </submittedName>
</protein>
<feature type="compositionally biased region" description="Polar residues" evidence="6">
    <location>
        <begin position="325"/>
        <end position="337"/>
    </location>
</feature>
<dbReference type="PANTHER" id="PTHR30213">
    <property type="entry name" value="INNER MEMBRANE PROTEIN YHJD"/>
    <property type="match status" value="1"/>
</dbReference>
<evidence type="ECO:0000256" key="7">
    <source>
        <dbReference type="SAM" id="Phobius"/>
    </source>
</evidence>
<feature type="transmembrane region" description="Helical" evidence="7">
    <location>
        <begin position="260"/>
        <end position="278"/>
    </location>
</feature>
<evidence type="ECO:0000256" key="1">
    <source>
        <dbReference type="ARBA" id="ARBA00004651"/>
    </source>
</evidence>
<proteinExistence type="predicted"/>
<dbReference type="PANTHER" id="PTHR30213:SF1">
    <property type="entry name" value="INNER MEMBRANE PROTEIN YHJD"/>
    <property type="match status" value="1"/>
</dbReference>
<sequence>MPINPRPGVMVMNPKAILGLLKETFKEWQEDKASRLAAALSYYMIFSLAPVLIIAIAIVGSIFGEEAAKGEIVGQIEGLVGEQGAQFIQTAITNAHRPDGSGGLASLISIVVLLFGASGVFGELQDALNTIWDVKLKPGRGIWGILKKRILSFLTVLGVGLFLLLSAVLSTALSALRSYESEFLKELGLLWLYQLDFVWTILDLLVSFGILSLMFALVYKYLPDVKIAWKDVWVGAIITTLLFNLGKWLLSWYLGRSSFSSSYGAAGSLVVLLAWVYYSSQIIFLGAEFTQVYARRCGSKIVPDDHATPLPAVGQFPSVEKRDNPTSQDQSPPRRNQ</sequence>
<gene>
    <name evidence="8" type="ORF">BJP36_24320</name>
</gene>
<keyword evidence="2" id="KW-1003">Cell membrane</keyword>
<evidence type="ECO:0000313" key="9">
    <source>
        <dbReference type="Proteomes" id="UP000176944"/>
    </source>
</evidence>
<keyword evidence="5 7" id="KW-0472">Membrane</keyword>
<reference evidence="9" key="1">
    <citation type="submission" date="2016-10" db="EMBL/GenBank/DDBJ databases">
        <title>Comparative genomics uncovers the prolific and rare metabolic potential of the cyanobacterial genus Moorea.</title>
        <authorList>
            <person name="Leao T."/>
            <person name="Castelao G."/>
            <person name="Korobeynikov A."/>
            <person name="Monroe E.A."/>
            <person name="Podell S."/>
            <person name="Glukhov E."/>
            <person name="Allen E."/>
            <person name="Gerwick W.H."/>
            <person name="Gerwick L."/>
        </authorList>
    </citation>
    <scope>NUCLEOTIDE SEQUENCE [LARGE SCALE GENOMIC DNA]</scope>
    <source>
        <strain evidence="9">JHB</strain>
    </source>
</reference>
<evidence type="ECO:0000256" key="3">
    <source>
        <dbReference type="ARBA" id="ARBA00022692"/>
    </source>
</evidence>
<feature type="region of interest" description="Disordered" evidence="6">
    <location>
        <begin position="306"/>
        <end position="337"/>
    </location>
</feature>